<sequence length="116" mass="13332">MSIWQRRRSRSRLPMAIPPLKDLQYAECGYKVQALFTTDFVELHNDDWELAERDWARIVAEVLNSVGVERRATGGRAIKQAVEVAAAFLSDDRDWPWCPICKRGTDAERKESTDGH</sequence>
<proteinExistence type="predicted"/>
<evidence type="ECO:0000313" key="2">
    <source>
        <dbReference type="Proteomes" id="UP000249341"/>
    </source>
</evidence>
<dbReference type="Proteomes" id="UP000249341">
    <property type="component" value="Unassembled WGS sequence"/>
</dbReference>
<name>A0A327Z175_9ACTN</name>
<reference evidence="1 2" key="1">
    <citation type="submission" date="2018-06" db="EMBL/GenBank/DDBJ databases">
        <title>Genomic Encyclopedia of Type Strains, Phase III (KMG-III): the genomes of soil and plant-associated and newly described type strains.</title>
        <authorList>
            <person name="Whitman W."/>
        </authorList>
    </citation>
    <scope>NUCLEOTIDE SEQUENCE [LARGE SCALE GENOMIC DNA]</scope>
    <source>
        <strain evidence="1 2">CGMCC 4.7090</strain>
    </source>
</reference>
<evidence type="ECO:0000313" key="1">
    <source>
        <dbReference type="EMBL" id="RAK28290.1"/>
    </source>
</evidence>
<keyword evidence="2" id="KW-1185">Reference proteome</keyword>
<dbReference type="AlphaFoldDB" id="A0A327Z175"/>
<accession>A0A327Z175</accession>
<protein>
    <submittedName>
        <fullName evidence="1">Uncharacterized protein</fullName>
    </submittedName>
</protein>
<dbReference type="EMBL" id="QLMJ01000020">
    <property type="protein sequence ID" value="RAK28290.1"/>
    <property type="molecule type" value="Genomic_DNA"/>
</dbReference>
<organism evidence="1 2">
    <name type="scientific">Actinoplanes lutulentus</name>
    <dbReference type="NCBI Taxonomy" id="1287878"/>
    <lineage>
        <taxon>Bacteria</taxon>
        <taxon>Bacillati</taxon>
        <taxon>Actinomycetota</taxon>
        <taxon>Actinomycetes</taxon>
        <taxon>Micromonosporales</taxon>
        <taxon>Micromonosporaceae</taxon>
        <taxon>Actinoplanes</taxon>
    </lineage>
</organism>
<dbReference type="RefSeq" id="WP_181558122.1">
    <property type="nucleotide sequence ID" value="NZ_JACHWI010000002.1"/>
</dbReference>
<comment type="caution">
    <text evidence="1">The sequence shown here is derived from an EMBL/GenBank/DDBJ whole genome shotgun (WGS) entry which is preliminary data.</text>
</comment>
<gene>
    <name evidence="1" type="ORF">B0I29_12058</name>
</gene>